<dbReference type="EMBL" id="AQHZ01000029">
    <property type="protein sequence ID" value="ENO17374.1"/>
    <property type="molecule type" value="Genomic_DNA"/>
</dbReference>
<protein>
    <recommendedName>
        <fullName evidence="3">DUF5105 domain-containing protein</fullName>
    </recommendedName>
</protein>
<evidence type="ECO:0008006" key="3">
    <source>
        <dbReference type="Google" id="ProtNLM"/>
    </source>
</evidence>
<comment type="caution">
    <text evidence="1">The sequence shown here is derived from an EMBL/GenBank/DDBJ whole genome shotgun (WGS) entry which is preliminary data.</text>
</comment>
<name>N6WAU7_9ACTO</name>
<reference evidence="1 2" key="1">
    <citation type="submission" date="2013-03" db="EMBL/GenBank/DDBJ databases">
        <title>Reference genome for the Human Microbiome Project.</title>
        <authorList>
            <person name="Aqrawi P."/>
            <person name="Ayvaz T."/>
            <person name="Bess C."/>
            <person name="Blankenburg K."/>
            <person name="Coyle M."/>
            <person name="Deng J."/>
            <person name="Forbes L."/>
            <person name="Fowler G."/>
            <person name="Francisco L."/>
            <person name="Fu Q."/>
            <person name="Gibbs R."/>
            <person name="Gross S."/>
            <person name="Gubbala S."/>
            <person name="Hale W."/>
            <person name="Hemphill L."/>
            <person name="Highlander S."/>
            <person name="Hirani K."/>
            <person name="Jackson L."/>
            <person name="Jakkamsetti A."/>
            <person name="Javaid M."/>
            <person name="Jayaseelan J.C."/>
            <person name="Jiang H."/>
            <person name="Joshi V."/>
            <person name="Korchina V."/>
            <person name="Kovar C."/>
            <person name="Lara F."/>
            <person name="Lee S."/>
            <person name="Liu Y."/>
            <person name="Mata R."/>
            <person name="Mathew T."/>
            <person name="Munidasa M."/>
            <person name="Muzny D."/>
            <person name="Nazareth L."/>
            <person name="Ngo R."/>
            <person name="Nguyen L."/>
            <person name="Nguyen N."/>
            <person name="Okwuonu G."/>
            <person name="Ongeri F."/>
            <person name="Palculict T."/>
            <person name="Patil S."/>
            <person name="Petrosino J."/>
            <person name="Pham C."/>
            <person name="Pham P."/>
            <person name="Pu L.-L."/>
            <person name="Qin X."/>
            <person name="Qu J."/>
            <person name="Reid J."/>
            <person name="Ross M."/>
            <person name="Ruth R."/>
            <person name="Saada N."/>
            <person name="San Lucas F."/>
            <person name="Santibanez J."/>
            <person name="Shang Y."/>
            <person name="Simmons D."/>
            <person name="Song X.-Z."/>
            <person name="Tang L.-Y."/>
            <person name="Thornton R."/>
            <person name="Warren J."/>
            <person name="Weissenberger G."/>
            <person name="Wilczek-Boney K."/>
            <person name="Worley K."/>
            <person name="Youmans B."/>
            <person name="Zhang J."/>
            <person name="Zhang L."/>
            <person name="Zhao Z."/>
            <person name="Zhou C."/>
            <person name="Zhu D."/>
            <person name="Zhu Y."/>
        </authorList>
    </citation>
    <scope>NUCLEOTIDE SEQUENCE [LARGE SCALE GENOMIC DNA]</scope>
    <source>
        <strain evidence="1 2">F0333</strain>
    </source>
</reference>
<evidence type="ECO:0000313" key="1">
    <source>
        <dbReference type="EMBL" id="ENO17374.1"/>
    </source>
</evidence>
<dbReference type="PATRIC" id="fig|888050.3.peg.1836"/>
<gene>
    <name evidence="1" type="ORF">HMPREF9004_1916</name>
</gene>
<keyword evidence="2" id="KW-1185">Reference proteome</keyword>
<organism evidence="1 2">
    <name type="scientific">Schaalia cardiffensis F0333</name>
    <dbReference type="NCBI Taxonomy" id="888050"/>
    <lineage>
        <taxon>Bacteria</taxon>
        <taxon>Bacillati</taxon>
        <taxon>Actinomycetota</taxon>
        <taxon>Actinomycetes</taxon>
        <taxon>Actinomycetales</taxon>
        <taxon>Actinomycetaceae</taxon>
        <taxon>Schaalia</taxon>
    </lineage>
</organism>
<proteinExistence type="predicted"/>
<sequence length="181" mass="19726">MSSQSAQAETSAPSGSGANQQLVKELKEFGISPSSEQVATLLRADTELAQLENLGLDLQLLAKTFVDKISYEVSDAQVQGDTALVTIRVSIPDFNEEASRGLEEAFTQKVAESGIDPMAPDEATLIKLFSDTVNEYLASSSFPMKSDDFTVEYVRKNGTWEMKDPTDFDRALAEFMGSPQI</sequence>
<dbReference type="HOGENOM" id="CLU_1486021_0_0_11"/>
<dbReference type="Proteomes" id="UP000013015">
    <property type="component" value="Unassembled WGS sequence"/>
</dbReference>
<accession>N6WAU7</accession>
<evidence type="ECO:0000313" key="2">
    <source>
        <dbReference type="Proteomes" id="UP000013015"/>
    </source>
</evidence>
<dbReference type="AlphaFoldDB" id="N6WAU7"/>